<feature type="transmembrane region" description="Helical" evidence="6">
    <location>
        <begin position="72"/>
        <end position="95"/>
    </location>
</feature>
<dbReference type="PANTHER" id="PTHR43701:SF12">
    <property type="entry name" value="MEMBRANE TRANSPORTER PROTEIN YTNM-RELATED"/>
    <property type="match status" value="1"/>
</dbReference>
<evidence type="ECO:0000256" key="6">
    <source>
        <dbReference type="RuleBase" id="RU363041"/>
    </source>
</evidence>
<comment type="subcellular location">
    <subcellularLocation>
        <location evidence="6">Cell membrane</location>
        <topology evidence="6">Multi-pass membrane protein</topology>
    </subcellularLocation>
    <subcellularLocation>
        <location evidence="1">Membrane</location>
        <topology evidence="1">Multi-pass membrane protein</topology>
    </subcellularLocation>
</comment>
<organism evidence="8 9">
    <name type="scientific">Prauserella halophila</name>
    <dbReference type="NCBI Taxonomy" id="185641"/>
    <lineage>
        <taxon>Bacteria</taxon>
        <taxon>Bacillati</taxon>
        <taxon>Actinomycetota</taxon>
        <taxon>Actinomycetes</taxon>
        <taxon>Pseudonocardiales</taxon>
        <taxon>Pseudonocardiaceae</taxon>
        <taxon>Prauserella</taxon>
    </lineage>
</organism>
<accession>A0ABN1WD35</accession>
<dbReference type="InterPro" id="IPR051598">
    <property type="entry name" value="TSUP/Inactive_protease-like"/>
</dbReference>
<keyword evidence="6" id="KW-1003">Cell membrane</keyword>
<dbReference type="RefSeq" id="WP_253864633.1">
    <property type="nucleotide sequence ID" value="NZ_BAAALN010000011.1"/>
</dbReference>
<dbReference type="InterPro" id="IPR002781">
    <property type="entry name" value="TM_pro_TauE-like"/>
</dbReference>
<name>A0ABN1WD35_9PSEU</name>
<evidence type="ECO:0000313" key="8">
    <source>
        <dbReference type="EMBL" id="GAA1245460.1"/>
    </source>
</evidence>
<protein>
    <recommendedName>
        <fullName evidence="6">Probable membrane transporter protein</fullName>
    </recommendedName>
</protein>
<comment type="similarity">
    <text evidence="2 6">Belongs to the 4-toluene sulfonate uptake permease (TSUP) (TC 2.A.102) family.</text>
</comment>
<reference evidence="8 9" key="1">
    <citation type="journal article" date="2019" name="Int. J. Syst. Evol. Microbiol.">
        <title>The Global Catalogue of Microorganisms (GCM) 10K type strain sequencing project: providing services to taxonomists for standard genome sequencing and annotation.</title>
        <authorList>
            <consortium name="The Broad Institute Genomics Platform"/>
            <consortium name="The Broad Institute Genome Sequencing Center for Infectious Disease"/>
            <person name="Wu L."/>
            <person name="Ma J."/>
        </authorList>
    </citation>
    <scope>NUCLEOTIDE SEQUENCE [LARGE SCALE GENOMIC DNA]</scope>
    <source>
        <strain evidence="8 9">JCM 13023</strain>
    </source>
</reference>
<keyword evidence="3 6" id="KW-0812">Transmembrane</keyword>
<keyword evidence="4 6" id="KW-1133">Transmembrane helix</keyword>
<dbReference type="Pfam" id="PF01925">
    <property type="entry name" value="TauE"/>
    <property type="match status" value="1"/>
</dbReference>
<dbReference type="EMBL" id="BAAALN010000011">
    <property type="protein sequence ID" value="GAA1245460.1"/>
    <property type="molecule type" value="Genomic_DNA"/>
</dbReference>
<feature type="compositionally biased region" description="Low complexity" evidence="7">
    <location>
        <begin position="324"/>
        <end position="339"/>
    </location>
</feature>
<dbReference type="Proteomes" id="UP001500653">
    <property type="component" value="Unassembled WGS sequence"/>
</dbReference>
<gene>
    <name evidence="8" type="ORF">GCM10009676_34220</name>
</gene>
<feature type="transmembrane region" description="Helical" evidence="6">
    <location>
        <begin position="260"/>
        <end position="280"/>
    </location>
</feature>
<evidence type="ECO:0000256" key="2">
    <source>
        <dbReference type="ARBA" id="ARBA00009142"/>
    </source>
</evidence>
<feature type="transmembrane region" description="Helical" evidence="6">
    <location>
        <begin position="174"/>
        <end position="197"/>
    </location>
</feature>
<comment type="caution">
    <text evidence="8">The sequence shown here is derived from an EMBL/GenBank/DDBJ whole genome shotgun (WGS) entry which is preliminary data.</text>
</comment>
<evidence type="ECO:0000256" key="5">
    <source>
        <dbReference type="ARBA" id="ARBA00023136"/>
    </source>
</evidence>
<feature type="region of interest" description="Disordered" evidence="7">
    <location>
        <begin position="324"/>
        <end position="348"/>
    </location>
</feature>
<evidence type="ECO:0000256" key="4">
    <source>
        <dbReference type="ARBA" id="ARBA00022989"/>
    </source>
</evidence>
<dbReference type="PANTHER" id="PTHR43701">
    <property type="entry name" value="MEMBRANE TRANSPORTER PROTEIN MJ0441-RELATED"/>
    <property type="match status" value="1"/>
</dbReference>
<proteinExistence type="inferred from homology"/>
<evidence type="ECO:0000256" key="7">
    <source>
        <dbReference type="SAM" id="MobiDB-lite"/>
    </source>
</evidence>
<feature type="transmembrane region" description="Helical" evidence="6">
    <location>
        <begin position="203"/>
        <end position="226"/>
    </location>
</feature>
<feature type="transmembrane region" description="Helical" evidence="6">
    <location>
        <begin position="101"/>
        <end position="121"/>
    </location>
</feature>
<keyword evidence="5 6" id="KW-0472">Membrane</keyword>
<evidence type="ECO:0000313" key="9">
    <source>
        <dbReference type="Proteomes" id="UP001500653"/>
    </source>
</evidence>
<evidence type="ECO:0000256" key="1">
    <source>
        <dbReference type="ARBA" id="ARBA00004141"/>
    </source>
</evidence>
<sequence>MHTLLLFGLAGFLAQLVDGSLGMAFGVTATTTLLVAGTTPAVASAAVHLAEVGTTLASGLSHWKMRNVDWRVVGTLALPGAAGAVLGAYVLTSLAASSAQLWITTILLLLGLYVLIRFAFLNLGSLLTTARPGARFLAPLGVVAGFVDASGGGGWGPVATTTLLSSGRLEPRKVVGSVDTSEFVVAIAASVGFLFALSHTGGMNYTVVAGLMLGGIVAAPLAAWLVRRLPPRILGAAAGGLIVFTNSRALLASLDVPPTVTVTVLAGIGVLWAAGLTAAIRSIRAERRMNVLAGETVPDHATATTATATTDTTATADTTAAADAAATGTAAGEPGAGTAERNGPSGHA</sequence>
<keyword evidence="9" id="KW-1185">Reference proteome</keyword>
<evidence type="ECO:0000256" key="3">
    <source>
        <dbReference type="ARBA" id="ARBA00022692"/>
    </source>
</evidence>